<dbReference type="Proteomes" id="UP000291236">
    <property type="component" value="Chromosome"/>
</dbReference>
<accession>A0A4P2VJ26</accession>
<gene>
    <name evidence="2" type="ORF">JCM31447_03290</name>
</gene>
<feature type="domain" description="PilZ" evidence="1">
    <location>
        <begin position="152"/>
        <end position="257"/>
    </location>
</feature>
<evidence type="ECO:0000313" key="2">
    <source>
        <dbReference type="EMBL" id="BBH51904.1"/>
    </source>
</evidence>
<protein>
    <recommendedName>
        <fullName evidence="1">PilZ domain-containing protein</fullName>
    </recommendedName>
</protein>
<sequence>MEVFDAEGKSIFDVQPKKKKKYILFLFSLKKEDETRIRTIEKAIQTAVSDFIMIRFEDPNEGLKALLVKNIEIVFIDSSLFNDDKTSIDFAVECKKRKKCPIFFIAKDDKALIQEYREKLYLYEEFDDYFHEPIDFVEICKKLKRAAATLGRRARRFSIGLPIKIFRLNSNEELIVMLSDISLVGFGIILKDDEIFRKNEQVKITVPLAEFKIFHPQYGEFLPISGKVRRISIDGKRVGCSIEHITQMQLELLMNILELVTRRMNMIRIAQKQTIINVGEN</sequence>
<keyword evidence="3" id="KW-1185">Reference proteome</keyword>
<dbReference type="AlphaFoldDB" id="A0A4P2VJ26"/>
<name>A0A4P2VJ26_FLUSA</name>
<dbReference type="Pfam" id="PF07238">
    <property type="entry name" value="PilZ"/>
    <property type="match status" value="1"/>
</dbReference>
<dbReference type="InterPro" id="IPR009875">
    <property type="entry name" value="PilZ_domain"/>
</dbReference>
<proteinExistence type="predicted"/>
<dbReference type="Gene3D" id="2.40.10.220">
    <property type="entry name" value="predicted glycosyltransferase like domains"/>
    <property type="match status" value="1"/>
</dbReference>
<dbReference type="EMBL" id="AP019368">
    <property type="protein sequence ID" value="BBH51904.1"/>
    <property type="molecule type" value="Genomic_DNA"/>
</dbReference>
<dbReference type="RefSeq" id="WP_130605882.1">
    <property type="nucleotide sequence ID" value="NZ_AP019368.1"/>
</dbReference>
<dbReference type="KEGG" id="sbf:JCM31447_03290"/>
<evidence type="ECO:0000259" key="1">
    <source>
        <dbReference type="Pfam" id="PF07238"/>
    </source>
</evidence>
<dbReference type="GO" id="GO:0035438">
    <property type="term" value="F:cyclic-di-GMP binding"/>
    <property type="evidence" value="ECO:0007669"/>
    <property type="project" value="InterPro"/>
</dbReference>
<dbReference type="SUPFAM" id="SSF141371">
    <property type="entry name" value="PilZ domain-like"/>
    <property type="match status" value="1"/>
</dbReference>
<dbReference type="OrthoDB" id="5291428at2"/>
<evidence type="ECO:0000313" key="3">
    <source>
        <dbReference type="Proteomes" id="UP000291236"/>
    </source>
</evidence>
<organism evidence="2 3">
    <name type="scientific">Fluviispira sanaruensis</name>
    <dbReference type="NCBI Taxonomy" id="2493639"/>
    <lineage>
        <taxon>Bacteria</taxon>
        <taxon>Pseudomonadati</taxon>
        <taxon>Bdellovibrionota</taxon>
        <taxon>Oligoflexia</taxon>
        <taxon>Silvanigrellales</taxon>
        <taxon>Silvanigrellaceae</taxon>
        <taxon>Fluviispira</taxon>
    </lineage>
</organism>
<reference evidence="2 3" key="1">
    <citation type="submission" date="2018-12" db="EMBL/GenBank/DDBJ databases">
        <title>Rubrispira sanarue gen. nov., sp., nov., a member of the order Silvanigrellales, isolated from a brackish lake in Hamamatsu Japan.</title>
        <authorList>
            <person name="Maejima Y."/>
            <person name="Iino T."/>
            <person name="Muraguchi Y."/>
            <person name="Fukuda K."/>
            <person name="Nojiri H."/>
            <person name="Ohkuma M."/>
            <person name="Moriuchi R."/>
            <person name="Dohra H."/>
            <person name="Kimbara K."/>
            <person name="Shintani M."/>
        </authorList>
    </citation>
    <scope>NUCLEOTIDE SEQUENCE [LARGE SCALE GENOMIC DNA]</scope>
    <source>
        <strain evidence="2 3">RF1110005</strain>
    </source>
</reference>
<dbReference type="Gene3D" id="3.40.50.2300">
    <property type="match status" value="1"/>
</dbReference>